<dbReference type="RefSeq" id="WP_213109542.1">
    <property type="nucleotide sequence ID" value="NZ_JAGYPJ010000001.1"/>
</dbReference>
<protein>
    <submittedName>
        <fullName evidence="3">YhcN/YlaJ family sporulation lipoprotein</fullName>
    </submittedName>
</protein>
<reference evidence="3 4" key="1">
    <citation type="submission" date="2021-05" db="EMBL/GenBank/DDBJ databases">
        <title>Novel Bacillus species.</title>
        <authorList>
            <person name="Liu G."/>
        </authorList>
    </citation>
    <scope>NUCLEOTIDE SEQUENCE [LARGE SCALE GENOMIC DNA]</scope>
    <source>
        <strain evidence="3 4">FJAT-49732</strain>
    </source>
</reference>
<dbReference type="Proteomes" id="UP000682713">
    <property type="component" value="Unassembled WGS sequence"/>
</dbReference>
<keyword evidence="2" id="KW-0732">Signal</keyword>
<feature type="signal peptide" evidence="2">
    <location>
        <begin position="1"/>
        <end position="22"/>
    </location>
</feature>
<evidence type="ECO:0000313" key="4">
    <source>
        <dbReference type="Proteomes" id="UP000682713"/>
    </source>
</evidence>
<proteinExistence type="predicted"/>
<organism evidence="3 4">
    <name type="scientific">Lederbergia citrisecunda</name>
    <dbReference type="NCBI Taxonomy" id="2833583"/>
    <lineage>
        <taxon>Bacteria</taxon>
        <taxon>Bacillati</taxon>
        <taxon>Bacillota</taxon>
        <taxon>Bacilli</taxon>
        <taxon>Bacillales</taxon>
        <taxon>Bacillaceae</taxon>
        <taxon>Lederbergia</taxon>
    </lineage>
</organism>
<feature type="compositionally biased region" description="Basic and acidic residues" evidence="1">
    <location>
        <begin position="184"/>
        <end position="201"/>
    </location>
</feature>
<keyword evidence="4" id="KW-1185">Reference proteome</keyword>
<evidence type="ECO:0000256" key="1">
    <source>
        <dbReference type="SAM" id="MobiDB-lite"/>
    </source>
</evidence>
<gene>
    <name evidence="3" type="ORF">KHA93_04015</name>
</gene>
<dbReference type="GO" id="GO:0030435">
    <property type="term" value="P:sporulation resulting in formation of a cellular spore"/>
    <property type="evidence" value="ECO:0007669"/>
    <property type="project" value="InterPro"/>
</dbReference>
<feature type="chain" id="PRO_5038018384" evidence="2">
    <location>
        <begin position="23"/>
        <end position="201"/>
    </location>
</feature>
<dbReference type="EMBL" id="JAGYPJ010000001">
    <property type="protein sequence ID" value="MBS4198817.1"/>
    <property type="molecule type" value="Genomic_DNA"/>
</dbReference>
<sequence>MRKGMFLLFFFLIISACSQNNGQSQFNRNTDVMPQGVSVKNSHININKNNKYTDEERANHLANLAAGIPNVNGATAVVLGNIAIVGIDVDANIDRSKVGTIKYSVAESLKHDPQGAGALVVADPDINTRLKEIKNDMAAGKPVQGIMNELSDIVGRIIPDAPTPEMGKNPEKAVKKPRNQMNEQNDRQLEQEQQKQSNEKK</sequence>
<name>A0A942TMR6_9BACI</name>
<dbReference type="AlphaFoldDB" id="A0A942TMR6"/>
<dbReference type="InterPro" id="IPR019076">
    <property type="entry name" value="Spore_lipoprot_YhcN/YlaJ-like"/>
</dbReference>
<comment type="caution">
    <text evidence="3">The sequence shown here is derived from an EMBL/GenBank/DDBJ whole genome shotgun (WGS) entry which is preliminary data.</text>
</comment>
<dbReference type="InterPro" id="IPR014247">
    <property type="entry name" value="Spore_lipoprot_YhcN/YlaJ"/>
</dbReference>
<keyword evidence="3" id="KW-0449">Lipoprotein</keyword>
<dbReference type="Pfam" id="PF09580">
    <property type="entry name" value="Spore_YhcN_YlaJ"/>
    <property type="match status" value="1"/>
</dbReference>
<evidence type="ECO:0000313" key="3">
    <source>
        <dbReference type="EMBL" id="MBS4198817.1"/>
    </source>
</evidence>
<feature type="region of interest" description="Disordered" evidence="1">
    <location>
        <begin position="158"/>
        <end position="201"/>
    </location>
</feature>
<accession>A0A942TMR6</accession>
<evidence type="ECO:0000256" key="2">
    <source>
        <dbReference type="SAM" id="SignalP"/>
    </source>
</evidence>
<dbReference type="PROSITE" id="PS51257">
    <property type="entry name" value="PROKAR_LIPOPROTEIN"/>
    <property type="match status" value="1"/>
</dbReference>
<dbReference type="NCBIfam" id="TIGR02898">
    <property type="entry name" value="spore_YhcN_YlaJ"/>
    <property type="match status" value="1"/>
</dbReference>